<dbReference type="VEuPathDB" id="FungiDB:yc1106_01592"/>
<dbReference type="OrthoDB" id="10264306at2759"/>
<feature type="compositionally biased region" description="Polar residues" evidence="1">
    <location>
        <begin position="540"/>
        <end position="549"/>
    </location>
</feature>
<accession>A0A9Q9DNS3</accession>
<dbReference type="GO" id="GO:0043545">
    <property type="term" value="P:molybdopterin cofactor metabolic process"/>
    <property type="evidence" value="ECO:0007669"/>
    <property type="project" value="TreeGrafter"/>
</dbReference>
<dbReference type="InterPro" id="IPR015421">
    <property type="entry name" value="PyrdxlP-dep_Trfase_major"/>
</dbReference>
<name>A0A9Q9DNS3_CURCL</name>
<protein>
    <recommendedName>
        <fullName evidence="2">Aminotransferase class V domain-containing protein</fullName>
    </recommendedName>
</protein>
<dbReference type="InterPro" id="IPR000192">
    <property type="entry name" value="Aminotrans_V_dom"/>
</dbReference>
<dbReference type="PANTHER" id="PTHR14237:SF80">
    <property type="entry name" value="MOLYBDENUM COFACTOR SULFURASE"/>
    <property type="match status" value="1"/>
</dbReference>
<dbReference type="GO" id="GO:0008265">
    <property type="term" value="F:molybdenum cofactor sulfurtransferase activity"/>
    <property type="evidence" value="ECO:0007669"/>
    <property type="project" value="TreeGrafter"/>
</dbReference>
<evidence type="ECO:0000313" key="4">
    <source>
        <dbReference type="Proteomes" id="UP001056012"/>
    </source>
</evidence>
<evidence type="ECO:0000259" key="2">
    <source>
        <dbReference type="Pfam" id="PF00266"/>
    </source>
</evidence>
<sequence>MGSFKGFSRRTRDASHNAGYLGDDRRRAMYNQRIGRMRKSEYPMLKGVSVSNLPFHSKCLRPSGLTYLDHGGTTLAPKSLLTSFSNEMQRTLLANPHSDASDPSTTAIMVDSTRLEVLKMFNADPAYFDVVFTANATAAIKLVAEGFSGNEGGFDYVYHRNSHTSLVGVRELARSSHCLSSNAEVADWFASVNGSFLTKGHAQRPLLLAYPAQSNMNGERLPLDWPRKLRLSTNHPEAYTLLDVAALVSTTPLDLSNHLFAPDFISLSFYKIFGFPDLGALIVRKDAGHVFDHRRYFGGGTTEMTTCIGDVWVARKESSLHSRLEDGTIAFRSILALKLAMETHHELFGGLEEVSKHTSWLAKSLYDHLVSSKHLNGMPVYRVYKSVDSSYEDSNTQGATLAFNVCKSDGSYIGPWHVGSFLRKRAIHVRTGTVCNPAGISCALGLDAGWLRNAFEKGYRCNTELDIVEGIPVGLVRITFGAMNTYEDVEKLVSVLSQYALQEQDNLQRMDTSYTEKKDSVMSYRENNASIRAPKVPSEGTDSGSNEPKTHVFTTVQKDWFRFRRLLELCYNKQV</sequence>
<dbReference type="InterPro" id="IPR015424">
    <property type="entry name" value="PyrdxlP-dep_Trfase"/>
</dbReference>
<evidence type="ECO:0000313" key="3">
    <source>
        <dbReference type="EMBL" id="USP74318.1"/>
    </source>
</evidence>
<organism evidence="3 4">
    <name type="scientific">Curvularia clavata</name>
    <dbReference type="NCBI Taxonomy" id="95742"/>
    <lineage>
        <taxon>Eukaryota</taxon>
        <taxon>Fungi</taxon>
        <taxon>Dikarya</taxon>
        <taxon>Ascomycota</taxon>
        <taxon>Pezizomycotina</taxon>
        <taxon>Dothideomycetes</taxon>
        <taxon>Pleosporomycetidae</taxon>
        <taxon>Pleosporales</taxon>
        <taxon>Pleosporineae</taxon>
        <taxon>Pleosporaceae</taxon>
        <taxon>Curvularia</taxon>
    </lineage>
</organism>
<reference evidence="3" key="1">
    <citation type="submission" date="2021-12" db="EMBL/GenBank/DDBJ databases">
        <title>Curvularia clavata genome.</title>
        <authorList>
            <person name="Cao Y."/>
        </authorList>
    </citation>
    <scope>NUCLEOTIDE SEQUENCE</scope>
    <source>
        <strain evidence="3">Yc1106</strain>
    </source>
</reference>
<feature type="domain" description="Aminotransferase class V" evidence="2">
    <location>
        <begin position="66"/>
        <end position="492"/>
    </location>
</feature>
<evidence type="ECO:0000256" key="1">
    <source>
        <dbReference type="SAM" id="MobiDB-lite"/>
    </source>
</evidence>
<dbReference type="SUPFAM" id="SSF53383">
    <property type="entry name" value="PLP-dependent transferases"/>
    <property type="match status" value="1"/>
</dbReference>
<keyword evidence="4" id="KW-1185">Reference proteome</keyword>
<feature type="region of interest" description="Disordered" evidence="1">
    <location>
        <begin position="528"/>
        <end position="549"/>
    </location>
</feature>
<dbReference type="Gene3D" id="3.40.640.10">
    <property type="entry name" value="Type I PLP-dependent aspartate aminotransferase-like (Major domain)"/>
    <property type="match status" value="1"/>
</dbReference>
<proteinExistence type="predicted"/>
<gene>
    <name evidence="3" type="ORF">yc1106_01592</name>
</gene>
<dbReference type="PANTHER" id="PTHR14237">
    <property type="entry name" value="MOLYBDOPTERIN COFACTOR SULFURASE MOSC"/>
    <property type="match status" value="1"/>
</dbReference>
<dbReference type="Pfam" id="PF00266">
    <property type="entry name" value="Aminotran_5"/>
    <property type="match status" value="1"/>
</dbReference>
<dbReference type="Proteomes" id="UP001056012">
    <property type="component" value="Chromosome 1"/>
</dbReference>
<feature type="region of interest" description="Disordered" evidence="1">
    <location>
        <begin position="1"/>
        <end position="20"/>
    </location>
</feature>
<dbReference type="EMBL" id="CP089274">
    <property type="protein sequence ID" value="USP74318.1"/>
    <property type="molecule type" value="Genomic_DNA"/>
</dbReference>
<dbReference type="AlphaFoldDB" id="A0A9Q9DNS3"/>